<reference evidence="15" key="1">
    <citation type="journal article" date="2023" name="G3 (Bethesda)">
        <title>Whole genome assemblies of Zophobas morio and Tenebrio molitor.</title>
        <authorList>
            <person name="Kaur S."/>
            <person name="Stinson S.A."/>
            <person name="diCenzo G.C."/>
        </authorList>
    </citation>
    <scope>NUCLEOTIDE SEQUENCE</scope>
    <source>
        <strain evidence="15">QUZm001</strain>
    </source>
</reference>
<dbReference type="GO" id="GO:0060285">
    <property type="term" value="P:cilium-dependent cell motility"/>
    <property type="evidence" value="ECO:0007669"/>
    <property type="project" value="TreeGrafter"/>
</dbReference>
<comment type="caution">
    <text evidence="15">The sequence shown here is derived from an EMBL/GenBank/DDBJ whole genome shotgun (WGS) entry which is preliminary data.</text>
</comment>
<evidence type="ECO:0000256" key="4">
    <source>
        <dbReference type="ARBA" id="ARBA00023054"/>
    </source>
</evidence>
<keyword evidence="5" id="KW-0969">Cilium</keyword>
<comment type="subcellular location">
    <subcellularLocation>
        <location evidence="1">Cytoplasm</location>
        <location evidence="1">Cytoskeleton</location>
        <location evidence="1">Flagellum axoneme</location>
    </subcellularLocation>
    <subcellularLocation>
        <location evidence="8">Cytoplasm</location>
        <location evidence="8">Cytoskeleton</location>
        <location evidence="8">Flagellum basal body</location>
    </subcellularLocation>
</comment>
<keyword evidence="6" id="KW-0206">Cytoskeleton</keyword>
<evidence type="ECO:0000256" key="8">
    <source>
        <dbReference type="ARBA" id="ARBA00037841"/>
    </source>
</evidence>
<evidence type="ECO:0000259" key="14">
    <source>
        <dbReference type="Pfam" id="PF14772"/>
    </source>
</evidence>
<comment type="function">
    <text evidence="12">Component of the nexin-dynein regulatory complex (N-DRC), a key regulator of ciliary/flagellar motility which maintains the alignment and integrity of the distal axoneme and regulates microtubule sliding in motile axonemes. Plays a critical role in the assembly of N-DRC and also stabilizes the assembly of multiple inner dynein arms and radial spokes. Coassembles with DRC1 to form a central scaffold needed for assembly of the N-DRC and its attachment to the outer doublet microtubules.</text>
</comment>
<dbReference type="PANTHER" id="PTHR21625">
    <property type="entry name" value="NYD-SP28 PROTEIN"/>
    <property type="match status" value="1"/>
</dbReference>
<evidence type="ECO:0000256" key="13">
    <source>
        <dbReference type="SAM" id="MobiDB-lite"/>
    </source>
</evidence>
<dbReference type="EMBL" id="JALNTZ010000009">
    <property type="protein sequence ID" value="KAJ3641054.1"/>
    <property type="molecule type" value="Genomic_DNA"/>
</dbReference>
<evidence type="ECO:0000256" key="7">
    <source>
        <dbReference type="ARBA" id="ARBA00023273"/>
    </source>
</evidence>
<keyword evidence="7" id="KW-0966">Cell projection</keyword>
<sequence length="461" mass="55512">MPPKHRHRPTPEEKKQRKLEKKQRKLEQKLQLKRDHLSREVHYGEVTYRQYEKDWKAMLIKSTLPRMRAELEFAWHKFERAVDCKDFSISLLLDELRDSEEQYMHNFRAHAENMEELMGIFHDRLDELKVDFLSEVKAMEERCENEFTDINEVNNENMNYLKTMLYELEQQRKEHIRLKRGEYFSRVDEVDAKNQLLLQKLKANLENKYQTMFEDMKMFIRKYNKQIRERRKEHNALKAADDAIQEVIANQFKQLKRFYDMIRQLKQKYIDMKQTEGNVLLDTQEERQYFANSFLSLKIKLDSDTKADFSKLVLLSQSCSQVFEYLENLNKKGEMILSMASVCRKHETLKEKIQPFPCTKAAVKESDLDAESRQEFGVVRPEMDLFWQRLGKAYGTHYALSKERQFLTEENEILVETHNDYCEKILYPPPGGYISTVATPKVDLSKRKRLRFRPYLTWHLR</sequence>
<evidence type="ECO:0000256" key="6">
    <source>
        <dbReference type="ARBA" id="ARBA00023212"/>
    </source>
</evidence>
<evidence type="ECO:0000256" key="11">
    <source>
        <dbReference type="ARBA" id="ARBA00041517"/>
    </source>
</evidence>
<keyword evidence="16" id="KW-1185">Reference proteome</keyword>
<dbReference type="GO" id="GO:0003352">
    <property type="term" value="P:regulation of cilium movement"/>
    <property type="evidence" value="ECO:0007669"/>
    <property type="project" value="TreeGrafter"/>
</dbReference>
<evidence type="ECO:0000313" key="15">
    <source>
        <dbReference type="EMBL" id="KAJ3641054.1"/>
    </source>
</evidence>
<dbReference type="GO" id="GO:0005858">
    <property type="term" value="C:axonemal dynein complex"/>
    <property type="evidence" value="ECO:0007669"/>
    <property type="project" value="InterPro"/>
</dbReference>
<name>A0AA38HTR7_9CUCU</name>
<gene>
    <name evidence="15" type="ORF">Zmor_027577</name>
</gene>
<evidence type="ECO:0000313" key="16">
    <source>
        <dbReference type="Proteomes" id="UP001168821"/>
    </source>
</evidence>
<evidence type="ECO:0000256" key="2">
    <source>
        <dbReference type="ARBA" id="ARBA00022490"/>
    </source>
</evidence>
<evidence type="ECO:0000256" key="9">
    <source>
        <dbReference type="ARBA" id="ARBA00038424"/>
    </source>
</evidence>
<dbReference type="InterPro" id="IPR039505">
    <property type="entry name" value="DRC1/2_N"/>
</dbReference>
<dbReference type="Pfam" id="PF14772">
    <property type="entry name" value="NYD-SP28"/>
    <property type="match status" value="1"/>
</dbReference>
<evidence type="ECO:0000256" key="1">
    <source>
        <dbReference type="ARBA" id="ARBA00004611"/>
    </source>
</evidence>
<organism evidence="15 16">
    <name type="scientific">Zophobas morio</name>
    <dbReference type="NCBI Taxonomy" id="2755281"/>
    <lineage>
        <taxon>Eukaryota</taxon>
        <taxon>Metazoa</taxon>
        <taxon>Ecdysozoa</taxon>
        <taxon>Arthropoda</taxon>
        <taxon>Hexapoda</taxon>
        <taxon>Insecta</taxon>
        <taxon>Pterygota</taxon>
        <taxon>Neoptera</taxon>
        <taxon>Endopterygota</taxon>
        <taxon>Coleoptera</taxon>
        <taxon>Polyphaga</taxon>
        <taxon>Cucujiformia</taxon>
        <taxon>Tenebrionidae</taxon>
        <taxon>Zophobas</taxon>
    </lineage>
</organism>
<dbReference type="InterPro" id="IPR039750">
    <property type="entry name" value="DRC1/DRC2"/>
</dbReference>
<dbReference type="GO" id="GO:0070286">
    <property type="term" value="P:axonemal dynein complex assembly"/>
    <property type="evidence" value="ECO:0007669"/>
    <property type="project" value="InterPro"/>
</dbReference>
<dbReference type="Proteomes" id="UP001168821">
    <property type="component" value="Unassembled WGS sequence"/>
</dbReference>
<keyword evidence="4" id="KW-0175">Coiled coil</keyword>
<keyword evidence="3" id="KW-0282">Flagellum</keyword>
<keyword evidence="2" id="KW-0963">Cytoplasm</keyword>
<feature type="domain" description="Dynein regulatory complex protein 1/2 N-terminal" evidence="14">
    <location>
        <begin position="15"/>
        <end position="113"/>
    </location>
</feature>
<accession>A0AA38HTR7</accession>
<dbReference type="AlphaFoldDB" id="A0AA38HTR7"/>
<evidence type="ECO:0000256" key="5">
    <source>
        <dbReference type="ARBA" id="ARBA00023069"/>
    </source>
</evidence>
<evidence type="ECO:0000256" key="12">
    <source>
        <dbReference type="ARBA" id="ARBA00045865"/>
    </source>
</evidence>
<evidence type="ECO:0000256" key="10">
    <source>
        <dbReference type="ARBA" id="ARBA00040899"/>
    </source>
</evidence>
<feature type="region of interest" description="Disordered" evidence="13">
    <location>
        <begin position="1"/>
        <end position="25"/>
    </location>
</feature>
<comment type="similarity">
    <text evidence="9">Belongs to the DRC2 family.</text>
</comment>
<proteinExistence type="inferred from homology"/>
<protein>
    <recommendedName>
        <fullName evidence="10">Dynein regulatory complex subunit 2</fullName>
    </recommendedName>
    <alternativeName>
        <fullName evidence="11">Coiled-coil domain-containing protein 65</fullName>
    </alternativeName>
</protein>
<dbReference type="PANTHER" id="PTHR21625:SF0">
    <property type="entry name" value="DYNEIN REGULATORY COMPLEX SUBUNIT 2"/>
    <property type="match status" value="1"/>
</dbReference>
<evidence type="ECO:0000256" key="3">
    <source>
        <dbReference type="ARBA" id="ARBA00022846"/>
    </source>
</evidence>